<name>A0ABS1HMP0_9BACT</name>
<sequence>MRKIITSLAIVALLIGAGCKDKPAEKAKKPVKTAVVQKKVEKDTVKKEVKPEIKEVEPEPPKPADKYFLIAGSFAKRHNADVFKSKLMADGFNAQVIERPGGPNGEFYKVSYKSFYDRKEAYSELRSARNNEGRDDVWLLVKK</sequence>
<proteinExistence type="predicted"/>
<keyword evidence="3" id="KW-1185">Reference proteome</keyword>
<dbReference type="EMBL" id="JAENRR010000046">
    <property type="protein sequence ID" value="MBK3518939.1"/>
    <property type="molecule type" value="Genomic_DNA"/>
</dbReference>
<dbReference type="PROSITE" id="PS51724">
    <property type="entry name" value="SPOR"/>
    <property type="match status" value="1"/>
</dbReference>
<evidence type="ECO:0000259" key="1">
    <source>
        <dbReference type="PROSITE" id="PS51724"/>
    </source>
</evidence>
<dbReference type="Proteomes" id="UP000605676">
    <property type="component" value="Unassembled WGS sequence"/>
</dbReference>
<dbReference type="SUPFAM" id="SSF110997">
    <property type="entry name" value="Sporulation related repeat"/>
    <property type="match status" value="1"/>
</dbReference>
<accession>A0ABS1HMP0</accession>
<evidence type="ECO:0000313" key="3">
    <source>
        <dbReference type="Proteomes" id="UP000605676"/>
    </source>
</evidence>
<dbReference type="Pfam" id="PF05036">
    <property type="entry name" value="SPOR"/>
    <property type="match status" value="1"/>
</dbReference>
<comment type="caution">
    <text evidence="2">The sequence shown here is derived from an EMBL/GenBank/DDBJ whole genome shotgun (WGS) entry which is preliminary data.</text>
</comment>
<dbReference type="PROSITE" id="PS51257">
    <property type="entry name" value="PROKAR_LIPOPROTEIN"/>
    <property type="match status" value="1"/>
</dbReference>
<evidence type="ECO:0000313" key="2">
    <source>
        <dbReference type="EMBL" id="MBK3518939.1"/>
    </source>
</evidence>
<feature type="domain" description="SPOR" evidence="1">
    <location>
        <begin position="61"/>
        <end position="141"/>
    </location>
</feature>
<protein>
    <submittedName>
        <fullName evidence="2">SPOR domain-containing protein</fullName>
    </submittedName>
</protein>
<gene>
    <name evidence="2" type="ORF">JIV24_16450</name>
</gene>
<organism evidence="2 3">
    <name type="scientific">Carboxylicivirga marina</name>
    <dbReference type="NCBI Taxonomy" id="2800988"/>
    <lineage>
        <taxon>Bacteria</taxon>
        <taxon>Pseudomonadati</taxon>
        <taxon>Bacteroidota</taxon>
        <taxon>Bacteroidia</taxon>
        <taxon>Marinilabiliales</taxon>
        <taxon>Marinilabiliaceae</taxon>
        <taxon>Carboxylicivirga</taxon>
    </lineage>
</organism>
<dbReference type="InterPro" id="IPR036680">
    <property type="entry name" value="SPOR-like_sf"/>
</dbReference>
<dbReference type="InterPro" id="IPR007730">
    <property type="entry name" value="SPOR-like_dom"/>
</dbReference>
<reference evidence="2 3" key="1">
    <citation type="submission" date="2021-01" db="EMBL/GenBank/DDBJ databases">
        <title>Carboxyliciviraga sp.nov., isolated from coastal sediments.</title>
        <authorList>
            <person name="Lu D."/>
            <person name="Zhang T."/>
        </authorList>
    </citation>
    <scope>NUCLEOTIDE SEQUENCE [LARGE SCALE GENOMIC DNA]</scope>
    <source>
        <strain evidence="2 3">N1Y132</strain>
    </source>
</reference>
<dbReference type="Gene3D" id="3.30.70.1070">
    <property type="entry name" value="Sporulation related repeat"/>
    <property type="match status" value="1"/>
</dbReference>
<dbReference type="RefSeq" id="WP_200466160.1">
    <property type="nucleotide sequence ID" value="NZ_JAENRR010000046.1"/>
</dbReference>